<organism evidence="5 6">
    <name type="scientific">Mycobacterium haemophilum</name>
    <dbReference type="NCBI Taxonomy" id="29311"/>
    <lineage>
        <taxon>Bacteria</taxon>
        <taxon>Bacillati</taxon>
        <taxon>Actinomycetota</taxon>
        <taxon>Actinomycetes</taxon>
        <taxon>Mycobacteriales</taxon>
        <taxon>Mycobacteriaceae</taxon>
        <taxon>Mycobacterium</taxon>
    </lineage>
</organism>
<feature type="compositionally biased region" description="Basic and acidic residues" evidence="2">
    <location>
        <begin position="186"/>
        <end position="207"/>
    </location>
</feature>
<protein>
    <recommendedName>
        <fullName evidence="7">PPE family protein</fullName>
    </recommendedName>
</protein>
<dbReference type="InterPro" id="IPR043641">
    <property type="entry name" value="PPE-PPW_C"/>
</dbReference>
<keyword evidence="6" id="KW-1185">Reference proteome</keyword>
<reference evidence="5 6" key="1">
    <citation type="submission" date="2015-05" db="EMBL/GenBank/DDBJ databases">
        <title>Genome sequence of Mycobacterium haemophilum.</title>
        <authorList>
            <person name="Greninger A.L."/>
            <person name="Cunningham G."/>
            <person name="Miller S."/>
        </authorList>
    </citation>
    <scope>NUCLEOTIDE SEQUENCE [LARGE SCALE GENOMIC DNA]</scope>
    <source>
        <strain evidence="6">UC1</strain>
    </source>
</reference>
<feature type="domain" description="PPE" evidence="3">
    <location>
        <begin position="6"/>
        <end position="168"/>
    </location>
</feature>
<evidence type="ECO:0000259" key="3">
    <source>
        <dbReference type="Pfam" id="PF00823"/>
    </source>
</evidence>
<dbReference type="AlphaFoldDB" id="A0A0I9TYN8"/>
<name>A0A0I9TYN8_9MYCO</name>
<dbReference type="Gene3D" id="1.20.1260.20">
    <property type="entry name" value="PPE superfamily"/>
    <property type="match status" value="1"/>
</dbReference>
<dbReference type="InterPro" id="IPR038332">
    <property type="entry name" value="PPE_sf"/>
</dbReference>
<feature type="domain" description="PPE-PPW subfamily C-terminal" evidence="4">
    <location>
        <begin position="485"/>
        <end position="531"/>
    </location>
</feature>
<evidence type="ECO:0000313" key="5">
    <source>
        <dbReference type="EMBL" id="KLO34884.1"/>
    </source>
</evidence>
<dbReference type="SUPFAM" id="SSF140459">
    <property type="entry name" value="PE/PPE dimer-like"/>
    <property type="match status" value="1"/>
</dbReference>
<dbReference type="PATRIC" id="fig|29311.18.peg.2364"/>
<dbReference type="Pfam" id="PF18878">
    <property type="entry name" value="PPE-PPW"/>
    <property type="match status" value="1"/>
</dbReference>
<evidence type="ECO:0000256" key="2">
    <source>
        <dbReference type="SAM" id="MobiDB-lite"/>
    </source>
</evidence>
<feature type="region of interest" description="Disordered" evidence="2">
    <location>
        <begin position="433"/>
        <end position="488"/>
    </location>
</feature>
<feature type="compositionally biased region" description="Basic and acidic residues" evidence="2">
    <location>
        <begin position="453"/>
        <end position="463"/>
    </location>
</feature>
<dbReference type="OrthoDB" id="4753487at2"/>
<evidence type="ECO:0000256" key="1">
    <source>
        <dbReference type="ARBA" id="ARBA00010652"/>
    </source>
</evidence>
<evidence type="ECO:0008006" key="7">
    <source>
        <dbReference type="Google" id="ProtNLM"/>
    </source>
</evidence>
<sequence>MTSTEWMAFPPEMQSAMLNFGAGVGPMLNSASHNSQLAIQYAEAASQVEALLGEVRSGGWQGQAAEAFVAAYLPFLAWLIKAAADSMEVADQQEVVAAAYEAAVDAMPTEVELAANQVMRGVLKATNFFGVNTIPIAINEADYVRMWVQAATTMAAYEATSRVALASTPQTSPPPLILKSNGLIHGGEEDSHEDGHNHGGHDHDGHCHGGHASAIDNAFAEILNRVSAGRIVWDPLHGTLNGLDYDDYVFSGNPMWWLARGLEFFQVGEQFWELLFTDPTAAFRFLLYILVLDLPTHIAQLAPWLAETPQLLTVTLGGTSAGLGALAGLAGLPGSSAIPPAVVPALAPVAAVPAMLAVAGAAPAVAAPGSPPASAPAPASAASVTAAAPPPATGFGGFPPYLVGGGGPGIGFGSGQSAYAKASASASDSAAAEAAAQASAREQARARRRRRSAAKEHGHRDEFVTMDTGFDAAAPPLEDQLGARTSDRGAGPFGFAGTVRKEAVVEVAGLTTLAGDDFGSGPTMPMVPGTWAPDQGAIDEAR</sequence>
<dbReference type="Pfam" id="PF00823">
    <property type="entry name" value="PPE"/>
    <property type="match status" value="1"/>
</dbReference>
<dbReference type="PANTHER" id="PTHR46766">
    <property type="entry name" value="GLUTAMINE-RICH PROTEIN 2"/>
    <property type="match status" value="1"/>
</dbReference>
<dbReference type="InterPro" id="IPR000030">
    <property type="entry name" value="PPE_dom"/>
</dbReference>
<dbReference type="PANTHER" id="PTHR46766:SF1">
    <property type="entry name" value="GLUTAMINE-RICH PROTEIN 2"/>
    <property type="match status" value="1"/>
</dbReference>
<comment type="similarity">
    <text evidence="1">Belongs to the mycobacterial PPE family.</text>
</comment>
<evidence type="ECO:0000259" key="4">
    <source>
        <dbReference type="Pfam" id="PF18878"/>
    </source>
</evidence>
<dbReference type="Proteomes" id="UP000036334">
    <property type="component" value="Unassembled WGS sequence"/>
</dbReference>
<gene>
    <name evidence="5" type="ORF">ABH38_17705</name>
</gene>
<dbReference type="GO" id="GO:0052572">
    <property type="term" value="P:response to host immune response"/>
    <property type="evidence" value="ECO:0007669"/>
    <property type="project" value="TreeGrafter"/>
</dbReference>
<dbReference type="STRING" id="1202450.B586_13590"/>
<proteinExistence type="inferred from homology"/>
<dbReference type="RefSeq" id="WP_047316287.1">
    <property type="nucleotide sequence ID" value="NZ_LDPQ01000024.1"/>
</dbReference>
<evidence type="ECO:0000313" key="6">
    <source>
        <dbReference type="Proteomes" id="UP000036334"/>
    </source>
</evidence>
<dbReference type="EMBL" id="LDPR01000020">
    <property type="protein sequence ID" value="KLO34884.1"/>
    <property type="molecule type" value="Genomic_DNA"/>
</dbReference>
<accession>A0A0I9TYN8</accession>
<feature type="region of interest" description="Disordered" evidence="2">
    <location>
        <begin position="514"/>
        <end position="542"/>
    </location>
</feature>
<comment type="caution">
    <text evidence="5">The sequence shown here is derived from an EMBL/GenBank/DDBJ whole genome shotgun (WGS) entry which is preliminary data.</text>
</comment>
<feature type="region of interest" description="Disordered" evidence="2">
    <location>
        <begin position="183"/>
        <end position="207"/>
    </location>
</feature>